<dbReference type="PIRSF" id="PIRSF033093">
    <property type="entry name" value="UCP_ML1119"/>
    <property type="match status" value="1"/>
</dbReference>
<name>A0ABS4U8I7_9CORY</name>
<keyword evidence="5 7" id="KW-0269">Exonuclease</keyword>
<dbReference type="Pfam" id="PF00149">
    <property type="entry name" value="Metallophos"/>
    <property type="match status" value="1"/>
</dbReference>
<dbReference type="InterPro" id="IPR041796">
    <property type="entry name" value="Mre11_N"/>
</dbReference>
<evidence type="ECO:0000313" key="8">
    <source>
        <dbReference type="Proteomes" id="UP001519305"/>
    </source>
</evidence>
<organism evidence="7 8">
    <name type="scientific">Corynebacterium freneyi</name>
    <dbReference type="NCBI Taxonomy" id="134034"/>
    <lineage>
        <taxon>Bacteria</taxon>
        <taxon>Bacillati</taxon>
        <taxon>Actinomycetota</taxon>
        <taxon>Actinomycetes</taxon>
        <taxon>Mycobacteriales</taxon>
        <taxon>Corynebacteriaceae</taxon>
        <taxon>Corynebacterium</taxon>
    </lineage>
</organism>
<evidence type="ECO:0000256" key="1">
    <source>
        <dbReference type="ARBA" id="ARBA00010555"/>
    </source>
</evidence>
<dbReference type="InterPro" id="IPR004843">
    <property type="entry name" value="Calcineurin-like_PHP"/>
</dbReference>
<keyword evidence="3" id="KW-0540">Nuclease</keyword>
<dbReference type="PANTHER" id="PTHR30337:SF0">
    <property type="entry name" value="NUCLEASE SBCCD SUBUNIT D"/>
    <property type="match status" value="1"/>
</dbReference>
<keyword evidence="8" id="KW-1185">Reference proteome</keyword>
<dbReference type="PANTHER" id="PTHR30337">
    <property type="entry name" value="COMPONENT OF ATP-DEPENDENT DSDNA EXONUCLEASE"/>
    <property type="match status" value="1"/>
</dbReference>
<evidence type="ECO:0000259" key="6">
    <source>
        <dbReference type="Pfam" id="PF00149"/>
    </source>
</evidence>
<dbReference type="Gene3D" id="3.60.21.10">
    <property type="match status" value="1"/>
</dbReference>
<dbReference type="InterPro" id="IPR014577">
    <property type="entry name" value="UCP033093_metalloPase"/>
</dbReference>
<evidence type="ECO:0000313" key="7">
    <source>
        <dbReference type="EMBL" id="MBP2332956.1"/>
    </source>
</evidence>
<dbReference type="RefSeq" id="WP_244979544.1">
    <property type="nucleotide sequence ID" value="NZ_CP047357.1"/>
</dbReference>
<dbReference type="SUPFAM" id="SSF56300">
    <property type="entry name" value="Metallo-dependent phosphatases"/>
    <property type="match status" value="1"/>
</dbReference>
<evidence type="ECO:0000256" key="4">
    <source>
        <dbReference type="ARBA" id="ARBA00022801"/>
    </source>
</evidence>
<feature type="domain" description="Calcineurin-like phosphoesterase" evidence="6">
    <location>
        <begin position="22"/>
        <end position="221"/>
    </location>
</feature>
<comment type="caution">
    <text evidence="7">The sequence shown here is derived from an EMBL/GenBank/DDBJ whole genome shotgun (WGS) entry which is preliminary data.</text>
</comment>
<comment type="similarity">
    <text evidence="1">Belongs to the SbcD family.</text>
</comment>
<proteinExistence type="inferred from homology"/>
<dbReference type="Proteomes" id="UP001519305">
    <property type="component" value="Unassembled WGS sequence"/>
</dbReference>
<accession>A0ABS4U8I7</accession>
<evidence type="ECO:0000256" key="3">
    <source>
        <dbReference type="ARBA" id="ARBA00022722"/>
    </source>
</evidence>
<reference evidence="7 8" key="1">
    <citation type="submission" date="2021-03" db="EMBL/GenBank/DDBJ databases">
        <title>Sequencing the genomes of 1000 actinobacteria strains.</title>
        <authorList>
            <person name="Klenk H.-P."/>
        </authorList>
    </citation>
    <scope>NUCLEOTIDE SEQUENCE [LARGE SCALE GENOMIC DNA]</scope>
    <source>
        <strain evidence="7 8">DSM 44506</strain>
    </source>
</reference>
<protein>
    <recommendedName>
        <fullName evidence="2">Nuclease SbcCD subunit D</fullName>
    </recommendedName>
</protein>
<gene>
    <name evidence="7" type="ORF">JOF33_001655</name>
</gene>
<dbReference type="InterPro" id="IPR050535">
    <property type="entry name" value="DNA_Repair-Maintenance_Comp"/>
</dbReference>
<evidence type="ECO:0000256" key="5">
    <source>
        <dbReference type="ARBA" id="ARBA00022839"/>
    </source>
</evidence>
<dbReference type="EMBL" id="JAGINY010000001">
    <property type="protein sequence ID" value="MBP2332956.1"/>
    <property type="molecule type" value="Genomic_DNA"/>
</dbReference>
<dbReference type="GO" id="GO:0004527">
    <property type="term" value="F:exonuclease activity"/>
    <property type="evidence" value="ECO:0007669"/>
    <property type="project" value="UniProtKB-KW"/>
</dbReference>
<keyword evidence="4" id="KW-0378">Hydrolase</keyword>
<evidence type="ECO:0000256" key="2">
    <source>
        <dbReference type="ARBA" id="ARBA00013365"/>
    </source>
</evidence>
<dbReference type="InterPro" id="IPR029052">
    <property type="entry name" value="Metallo-depent_PP-like"/>
</dbReference>
<sequence>MDEQRDWRSEGGHGDVPEGAVRFLHTSDWQLGMTRWFLKEGDGEAQARYSADRLEAVRRIGRLAQERGAEFIVVAGDVFESNTLPERDFQRSLDAIRELPVPVYLLPGNHDALDATSVYHRRVFDEVAQKGVHVLRDSEPVEVRPGVEIVGAPLTSRVPDVDLLAEALEDLEPTGGVRVAVAHGQVAGFGAEVGETLSLEAIAAAVDKRAVHYVAVGDSHSAQQLDDDGRVWFSGSPETTDYDDKEKNSGTVLVVDARPDRAPLVEAVHIGQWHFRAMDRDIADVEDARAWLDELRMLNDKSRTCVKYSLRGTLNLVADAELKRGLREIEPSFAALYRRASGSEITVVPEDGDIGALGVNGFPLDAAERLKTRTADPALAEEDRRTAADALALLARLAGTGK</sequence>
<dbReference type="CDD" id="cd00840">
    <property type="entry name" value="MPP_Mre11_N"/>
    <property type="match status" value="1"/>
</dbReference>